<dbReference type="OrthoDB" id="10039566at2759"/>
<dbReference type="Proteomes" id="UP000726737">
    <property type="component" value="Unassembled WGS sequence"/>
</dbReference>
<reference evidence="1" key="1">
    <citation type="journal article" date="2020" name="Fungal Divers.">
        <title>Resolving the Mortierellaceae phylogeny through synthesis of multi-gene phylogenetics and phylogenomics.</title>
        <authorList>
            <person name="Vandepol N."/>
            <person name="Liber J."/>
            <person name="Desiro A."/>
            <person name="Na H."/>
            <person name="Kennedy M."/>
            <person name="Barry K."/>
            <person name="Grigoriev I.V."/>
            <person name="Miller A.N."/>
            <person name="O'Donnell K."/>
            <person name="Stajich J.E."/>
            <person name="Bonito G."/>
        </authorList>
    </citation>
    <scope>NUCLEOTIDE SEQUENCE</scope>
    <source>
        <strain evidence="1">KOD948</strain>
    </source>
</reference>
<gene>
    <name evidence="1" type="ORF">BG011_003905</name>
</gene>
<dbReference type="InterPro" id="IPR046368">
    <property type="entry name" value="Tag1"/>
</dbReference>
<protein>
    <submittedName>
        <fullName evidence="1">Uncharacterized protein</fullName>
    </submittedName>
</protein>
<accession>A0A9P6PDS0</accession>
<feature type="non-terminal residue" evidence="1">
    <location>
        <position position="170"/>
    </location>
</feature>
<proteinExistence type="predicted"/>
<evidence type="ECO:0000313" key="1">
    <source>
        <dbReference type="EMBL" id="KAG0239564.1"/>
    </source>
</evidence>
<dbReference type="EMBL" id="JAAAJA010002540">
    <property type="protein sequence ID" value="KAG0239564.1"/>
    <property type="molecule type" value="Genomic_DNA"/>
</dbReference>
<dbReference type="PANTHER" id="PTHR35895">
    <property type="entry name" value="CHROMOSOME 16, WHOLE GENOME SHOTGUN SEQUENCE"/>
    <property type="match status" value="1"/>
</dbReference>
<dbReference type="AlphaFoldDB" id="A0A9P6PDS0"/>
<comment type="caution">
    <text evidence="1">The sequence shown here is derived from an EMBL/GenBank/DDBJ whole genome shotgun (WGS) entry which is preliminary data.</text>
</comment>
<dbReference type="GO" id="GO:0000329">
    <property type="term" value="C:fungal-type vacuole membrane"/>
    <property type="evidence" value="ECO:0007669"/>
    <property type="project" value="InterPro"/>
</dbReference>
<sequence>MVNPSSLSINTGTGDNALVTFAMQYQGDNVGTVIIPCLNLLPGQNDLEAGALFTPTGTAGGQELLQMYMSNQVATVDIFGSSSSSAITPLAAGLKDVQLQSNMPGSPALLVGTALTILDDTGMTGIAMATVTINNPFIPGLTITSIKSTVQYNGRTLGTIDIPSLTIAVP</sequence>
<organism evidence="1 2">
    <name type="scientific">Mortierella polycephala</name>
    <dbReference type="NCBI Taxonomy" id="41804"/>
    <lineage>
        <taxon>Eukaryota</taxon>
        <taxon>Fungi</taxon>
        <taxon>Fungi incertae sedis</taxon>
        <taxon>Mucoromycota</taxon>
        <taxon>Mortierellomycotina</taxon>
        <taxon>Mortierellomycetes</taxon>
        <taxon>Mortierellales</taxon>
        <taxon>Mortierellaceae</taxon>
        <taxon>Mortierella</taxon>
    </lineage>
</organism>
<dbReference type="PANTHER" id="PTHR35895:SF1">
    <property type="entry name" value="LIPID-BINDING SERUM GLYCOPROTEIN C-TERMINAL DOMAIN-CONTAINING PROTEIN"/>
    <property type="match status" value="1"/>
</dbReference>
<keyword evidence="2" id="KW-1185">Reference proteome</keyword>
<evidence type="ECO:0000313" key="2">
    <source>
        <dbReference type="Proteomes" id="UP000726737"/>
    </source>
</evidence>
<name>A0A9P6PDS0_9FUNG</name>